<reference evidence="2" key="1">
    <citation type="journal article" date="2019" name="Int. J. Syst. Evol. Microbiol.">
        <title>The Global Catalogue of Microorganisms (GCM) 10K type strain sequencing project: providing services to taxonomists for standard genome sequencing and annotation.</title>
        <authorList>
            <consortium name="The Broad Institute Genomics Platform"/>
            <consortium name="The Broad Institute Genome Sequencing Center for Infectious Disease"/>
            <person name="Wu L."/>
            <person name="Ma J."/>
        </authorList>
    </citation>
    <scope>NUCLEOTIDE SEQUENCE [LARGE SCALE GENOMIC DNA]</scope>
    <source>
        <strain evidence="2">CGMCC 4.1469</strain>
    </source>
</reference>
<dbReference type="InterPro" id="IPR011990">
    <property type="entry name" value="TPR-like_helical_dom_sf"/>
</dbReference>
<gene>
    <name evidence="1" type="ORF">ACFP0N_16640</name>
</gene>
<dbReference type="SMART" id="SM00028">
    <property type="entry name" value="TPR"/>
    <property type="match status" value="3"/>
</dbReference>
<protein>
    <submittedName>
        <fullName evidence="1">Uncharacterized protein</fullName>
    </submittedName>
</protein>
<proteinExistence type="predicted"/>
<dbReference type="RefSeq" id="WP_313762312.1">
    <property type="nucleotide sequence ID" value="NZ_BAAAVH010000009.1"/>
</dbReference>
<organism evidence="1 2">
    <name type="scientific">Kitasatospora aburaviensis</name>
    <dbReference type="NCBI Taxonomy" id="67265"/>
    <lineage>
        <taxon>Bacteria</taxon>
        <taxon>Bacillati</taxon>
        <taxon>Actinomycetota</taxon>
        <taxon>Actinomycetes</taxon>
        <taxon>Kitasatosporales</taxon>
        <taxon>Streptomycetaceae</taxon>
        <taxon>Kitasatospora</taxon>
    </lineage>
</organism>
<name>A0ABW1EWS0_9ACTN</name>
<dbReference type="EMBL" id="JBHSOD010000018">
    <property type="protein sequence ID" value="MFC5886592.1"/>
    <property type="molecule type" value="Genomic_DNA"/>
</dbReference>
<evidence type="ECO:0000313" key="1">
    <source>
        <dbReference type="EMBL" id="MFC5886592.1"/>
    </source>
</evidence>
<dbReference type="Proteomes" id="UP001596067">
    <property type="component" value="Unassembled WGS sequence"/>
</dbReference>
<comment type="caution">
    <text evidence="1">The sequence shown here is derived from an EMBL/GenBank/DDBJ whole genome shotgun (WGS) entry which is preliminary data.</text>
</comment>
<keyword evidence="2" id="KW-1185">Reference proteome</keyword>
<dbReference type="Gene3D" id="1.25.40.10">
    <property type="entry name" value="Tetratricopeptide repeat domain"/>
    <property type="match status" value="1"/>
</dbReference>
<dbReference type="InterPro" id="IPR019734">
    <property type="entry name" value="TPR_rpt"/>
</dbReference>
<evidence type="ECO:0000313" key="2">
    <source>
        <dbReference type="Proteomes" id="UP001596067"/>
    </source>
</evidence>
<dbReference type="SUPFAM" id="SSF81901">
    <property type="entry name" value="HCP-like"/>
    <property type="match status" value="2"/>
</dbReference>
<accession>A0ABW1EWS0</accession>
<sequence>MGDSTVQNRVETSRVVGNVVQAGSIHQLTVVQVQGRCRIAGDADFVPLHKVTETFAIEHLGVQRSIATGAEHASVLPLYVRRRHDEELELAIEQAQARSVMKVLVADSSCGKTRALHEALRHLRPASRWRLWQPLSAERLLSVLGTNGLDPYTVLWLNESQLYLDGDRGERVGEELRRLLAGGNGPVLVLGTLWKDHHRRLTAHVTSPDADHHAQVRELLAGRCISVSDRFSDEELRRAAELSQCDGRLAEALRHSGGRITQYLAAGPLLVQRYEHAAPATRAVIEAAMDARRLGHGRDLPLSLLMEAAPDYMTDSEWNQVDENWKEQALAYATESLRGADGVLTFIRTRPGAAPHSQKHYRLADYLEQHGRETRNCWCPPASFWAAAIEHCTRSEDLEALAAAARDRLRLRTAAHLYGRLALAGDPAKAIHETGMMILLSGRLQLADSWFRLAATLGSTDAMRLVAGHTGDRHEAKRLYEQARNAGDKHAWQLLSKWHQDNGESDKARELVQLAADAGDAEALRSLAREAKEAQNWAAAEQYYRRAIAAGDTHAYLSLAGLIADRGDSARAEQTLHEAVEAGETVALEVLAHKAAEAGDWAHAEQLLRQATAHSARSDDADWLLAQMREQLGDAEGALHLSRMLASQDHADALFELALHHRRQGDLQSAEGYYRKAHAAGITEALTSAALMWVEDASDNSANRARAERLAHQAADAGDSTAMRILAVQALTTAQSAQARHLLTYGLEPDGTPTDSW</sequence>